<dbReference type="InterPro" id="IPR002220">
    <property type="entry name" value="DapA-like"/>
</dbReference>
<reference evidence="7" key="1">
    <citation type="submission" date="2016-10" db="EMBL/GenBank/DDBJ databases">
        <authorList>
            <person name="Varghese N."/>
            <person name="Submissions S."/>
        </authorList>
    </citation>
    <scope>NUCLEOTIDE SEQUENCE [LARGE SCALE GENOMIC DNA]</scope>
    <source>
        <strain evidence="7">CGMCC 1.7738</strain>
    </source>
</reference>
<evidence type="ECO:0000256" key="4">
    <source>
        <dbReference type="PIRSR" id="PIRSR001365-2"/>
    </source>
</evidence>
<dbReference type="GO" id="GO:0044281">
    <property type="term" value="P:small molecule metabolic process"/>
    <property type="evidence" value="ECO:0007669"/>
    <property type="project" value="UniProtKB-ARBA"/>
</dbReference>
<proteinExistence type="predicted"/>
<feature type="binding site" evidence="4">
    <location>
        <position position="44"/>
    </location>
    <ligand>
        <name>pyruvate</name>
        <dbReference type="ChEBI" id="CHEBI:15361"/>
    </ligand>
</feature>
<keyword evidence="2" id="KW-0704">Schiff base</keyword>
<dbReference type="PRINTS" id="PR00146">
    <property type="entry name" value="DHPICSNTHASE"/>
</dbReference>
<evidence type="ECO:0000313" key="6">
    <source>
        <dbReference type="EMBL" id="SFK61191.1"/>
    </source>
</evidence>
<keyword evidence="7" id="KW-1185">Reference proteome</keyword>
<evidence type="ECO:0000256" key="2">
    <source>
        <dbReference type="ARBA" id="ARBA00023270"/>
    </source>
</evidence>
<dbReference type="PROSITE" id="PS00666">
    <property type="entry name" value="DHDPS_2"/>
    <property type="match status" value="1"/>
</dbReference>
<evidence type="ECO:0000313" key="7">
    <source>
        <dbReference type="Proteomes" id="UP000199607"/>
    </source>
</evidence>
<feature type="binding site" evidence="4">
    <location>
        <position position="201"/>
    </location>
    <ligand>
        <name>pyruvate</name>
        <dbReference type="ChEBI" id="CHEBI:15361"/>
    </ligand>
</feature>
<dbReference type="PANTHER" id="PTHR12128:SF66">
    <property type="entry name" value="4-HYDROXY-2-OXOGLUTARATE ALDOLASE, MITOCHONDRIAL"/>
    <property type="match status" value="1"/>
</dbReference>
<dbReference type="RefSeq" id="WP_089864524.1">
    <property type="nucleotide sequence ID" value="NZ_FOTC01000001.1"/>
</dbReference>
<feature type="active site" description="Proton donor/acceptor" evidence="3">
    <location>
        <position position="130"/>
    </location>
</feature>
<organism evidence="6 7">
    <name type="scientific">Halogranum rubrum</name>
    <dbReference type="NCBI Taxonomy" id="553466"/>
    <lineage>
        <taxon>Archaea</taxon>
        <taxon>Methanobacteriati</taxon>
        <taxon>Methanobacteriota</taxon>
        <taxon>Stenosarchaea group</taxon>
        <taxon>Halobacteria</taxon>
        <taxon>Halobacteriales</taxon>
        <taxon>Haloferacaceae</taxon>
    </lineage>
</organism>
<gene>
    <name evidence="6" type="ORF">SAMN04487950_0170</name>
</gene>
<dbReference type="InterPro" id="IPR013785">
    <property type="entry name" value="Aldolase_TIM"/>
</dbReference>
<dbReference type="InterPro" id="IPR020625">
    <property type="entry name" value="Schiff_base-form_aldolases_AS"/>
</dbReference>
<dbReference type="AlphaFoldDB" id="A0A1I4AZC7"/>
<dbReference type="PIRSF" id="PIRSF001365">
    <property type="entry name" value="DHDPS"/>
    <property type="match status" value="1"/>
</dbReference>
<dbReference type="GO" id="GO:0008675">
    <property type="term" value="F:2-dehydro-3-deoxy-phosphogluconate aldolase activity"/>
    <property type="evidence" value="ECO:0007669"/>
    <property type="project" value="UniProtKB-ARBA"/>
</dbReference>
<feature type="active site" description="Schiff-base intermediate with substrate" evidence="3">
    <location>
        <position position="158"/>
    </location>
</feature>
<feature type="region of interest" description="Disordered" evidence="5">
    <location>
        <begin position="259"/>
        <end position="289"/>
    </location>
</feature>
<dbReference type="CDD" id="cd00408">
    <property type="entry name" value="DHDPS-like"/>
    <property type="match status" value="1"/>
</dbReference>
<accession>A0A1I4AZC7</accession>
<evidence type="ECO:0000256" key="5">
    <source>
        <dbReference type="SAM" id="MobiDB-lite"/>
    </source>
</evidence>
<dbReference type="Gene3D" id="3.20.20.70">
    <property type="entry name" value="Aldolase class I"/>
    <property type="match status" value="1"/>
</dbReference>
<dbReference type="Pfam" id="PF00701">
    <property type="entry name" value="DHDPS"/>
    <property type="match status" value="1"/>
</dbReference>
<evidence type="ECO:0000256" key="1">
    <source>
        <dbReference type="ARBA" id="ARBA00023239"/>
    </source>
</evidence>
<dbReference type="STRING" id="553466.SAMN04487950_0170"/>
<dbReference type="GO" id="GO:0008840">
    <property type="term" value="F:4-hydroxy-tetrahydrodipicolinate synthase activity"/>
    <property type="evidence" value="ECO:0007669"/>
    <property type="project" value="TreeGrafter"/>
</dbReference>
<protein>
    <submittedName>
        <fullName evidence="6">4-hydroxy-tetrahydrodipicolinate synthase</fullName>
    </submittedName>
</protein>
<dbReference type="PANTHER" id="PTHR12128">
    <property type="entry name" value="DIHYDRODIPICOLINATE SYNTHASE"/>
    <property type="match status" value="1"/>
</dbReference>
<name>A0A1I4AZC7_9EURY</name>
<dbReference type="SMART" id="SM01130">
    <property type="entry name" value="DHDPS"/>
    <property type="match status" value="1"/>
</dbReference>
<dbReference type="SUPFAM" id="SSF51569">
    <property type="entry name" value="Aldolase"/>
    <property type="match status" value="1"/>
</dbReference>
<sequence>MHGIGVPLVTPFTETGDVDDDALRELVHWVEDRGVDFLVPCGSTSEAELMTVDERAHVVDVVVEEASVPVLAGTGHPGLRETLQQTERAAESGADAALVVTPFYFPHDDATLEAYYETVADESPIPVYLYSVPPFTHVTLDPAVAGRLSAHENVHGMKDSSGNVEAFVRTRTLASDEAFDLLVGTAGVLAPTLDAGGSGGVLALANVAPEASKEMYRRHRDGDEQGARDQNAALLELNRAVTSRFGIPGLKAAMRARGAPAGYARRPHQPVSEEARDELESLVAELEER</sequence>
<dbReference type="Proteomes" id="UP000199607">
    <property type="component" value="Unassembled WGS sequence"/>
</dbReference>
<dbReference type="EMBL" id="FOTC01000001">
    <property type="protein sequence ID" value="SFK61191.1"/>
    <property type="molecule type" value="Genomic_DNA"/>
</dbReference>
<evidence type="ECO:0000256" key="3">
    <source>
        <dbReference type="PIRSR" id="PIRSR001365-1"/>
    </source>
</evidence>
<keyword evidence="1" id="KW-0456">Lyase</keyword>